<protein>
    <submittedName>
        <fullName evidence="1">Uncharacterized protein</fullName>
    </submittedName>
</protein>
<dbReference type="Proteomes" id="UP001186974">
    <property type="component" value="Unassembled WGS sequence"/>
</dbReference>
<reference evidence="1" key="1">
    <citation type="submission" date="2024-09" db="EMBL/GenBank/DDBJ databases">
        <title>Black Yeasts Isolated from many extreme environments.</title>
        <authorList>
            <person name="Coleine C."/>
            <person name="Stajich J.E."/>
            <person name="Selbmann L."/>
        </authorList>
    </citation>
    <scope>NUCLEOTIDE SEQUENCE</scope>
    <source>
        <strain evidence="1">CCFEE 5737</strain>
    </source>
</reference>
<evidence type="ECO:0000313" key="2">
    <source>
        <dbReference type="Proteomes" id="UP001186974"/>
    </source>
</evidence>
<comment type="caution">
    <text evidence="1">The sequence shown here is derived from an EMBL/GenBank/DDBJ whole genome shotgun (WGS) entry which is preliminary data.</text>
</comment>
<name>A0ACC3D8J9_9PEZI</name>
<evidence type="ECO:0000313" key="1">
    <source>
        <dbReference type="EMBL" id="KAK3063396.1"/>
    </source>
</evidence>
<dbReference type="EMBL" id="JAWDJW010006866">
    <property type="protein sequence ID" value="KAK3063396.1"/>
    <property type="molecule type" value="Genomic_DNA"/>
</dbReference>
<organism evidence="1 2">
    <name type="scientific">Coniosporium uncinatum</name>
    <dbReference type="NCBI Taxonomy" id="93489"/>
    <lineage>
        <taxon>Eukaryota</taxon>
        <taxon>Fungi</taxon>
        <taxon>Dikarya</taxon>
        <taxon>Ascomycota</taxon>
        <taxon>Pezizomycotina</taxon>
        <taxon>Dothideomycetes</taxon>
        <taxon>Dothideomycetes incertae sedis</taxon>
        <taxon>Coniosporium</taxon>
    </lineage>
</organism>
<gene>
    <name evidence="1" type="ORF">LTS18_000717</name>
</gene>
<proteinExistence type="predicted"/>
<accession>A0ACC3D8J9</accession>
<sequence>MSDADGDSTMHSSPELFPEDDPDSQPHTPLQGGITLPPTSELSPPNSQPSAPRHAGSTSTATTMMLSQDPTAASPTRMLNENGKRALRDSDTLVAGSSSDGNGNGITIPPSTSSSSTTPNPPSSSLFSNLTSNPSASASASYSSNNLTTNAANNDSTTTQNNAPAQTKTHKSSNYTWTRAEDEPGYSWRNKRAQEDMQRCWEQVVGKEVAIGARYGDMLVDKVDGGFGAVGVGGSGSGAGGGDTVMKG</sequence>
<keyword evidence="2" id="KW-1185">Reference proteome</keyword>